<evidence type="ECO:0000313" key="2">
    <source>
        <dbReference type="Proteomes" id="UP001163687"/>
    </source>
</evidence>
<proteinExistence type="predicted"/>
<evidence type="ECO:0000313" key="1">
    <source>
        <dbReference type="EMBL" id="BDG61567.1"/>
    </source>
</evidence>
<gene>
    <name evidence="1" type="ORF">caldi_26570</name>
</gene>
<sequence>MRILTLRRLPIQIGQWHLAGDSPLTVARPRRIFTALPFSARTRGAGHLVGFGMRLIGSR</sequence>
<reference evidence="1" key="1">
    <citation type="submission" date="2022-03" db="EMBL/GenBank/DDBJ databases">
        <title>Complete genome sequence of Caldinitratiruptor microaerophilus.</title>
        <authorList>
            <person name="Mukaiyama R."/>
            <person name="Nishiyama T."/>
            <person name="Ueda K."/>
        </authorList>
    </citation>
    <scope>NUCLEOTIDE SEQUENCE</scope>
    <source>
        <strain evidence="1">JCM 16183</strain>
    </source>
</reference>
<name>A0AA35CLY1_9FIRM</name>
<protein>
    <submittedName>
        <fullName evidence="1">Uncharacterized protein</fullName>
    </submittedName>
</protein>
<keyword evidence="2" id="KW-1185">Reference proteome</keyword>
<dbReference type="EMBL" id="AP025628">
    <property type="protein sequence ID" value="BDG61567.1"/>
    <property type="molecule type" value="Genomic_DNA"/>
</dbReference>
<accession>A0AA35CLY1</accession>
<dbReference type="KEGG" id="cmic:caldi_26570"/>
<organism evidence="1 2">
    <name type="scientific">Caldinitratiruptor microaerophilus</name>
    <dbReference type="NCBI Taxonomy" id="671077"/>
    <lineage>
        <taxon>Bacteria</taxon>
        <taxon>Bacillati</taxon>
        <taxon>Bacillota</taxon>
        <taxon>Clostridia</taxon>
        <taxon>Eubacteriales</taxon>
        <taxon>Symbiobacteriaceae</taxon>
        <taxon>Caldinitratiruptor</taxon>
    </lineage>
</organism>
<dbReference type="AlphaFoldDB" id="A0AA35CLY1"/>
<dbReference type="Proteomes" id="UP001163687">
    <property type="component" value="Chromosome"/>
</dbReference>